<dbReference type="GO" id="GO:0016740">
    <property type="term" value="F:transferase activity"/>
    <property type="evidence" value="ECO:0007669"/>
    <property type="project" value="UniProtKB-KW"/>
</dbReference>
<name>A0A844ZAI1_9SPHN</name>
<gene>
    <name evidence="1" type="ORF">GRI38_05960</name>
</gene>
<organism evidence="1 2">
    <name type="scientific">Parapontixanthobacter aurantiacus</name>
    <dbReference type="NCBI Taxonomy" id="1463599"/>
    <lineage>
        <taxon>Bacteria</taxon>
        <taxon>Pseudomonadati</taxon>
        <taxon>Pseudomonadota</taxon>
        <taxon>Alphaproteobacteria</taxon>
        <taxon>Sphingomonadales</taxon>
        <taxon>Erythrobacteraceae</taxon>
        <taxon>Parapontixanthobacter</taxon>
    </lineage>
</organism>
<proteinExistence type="predicted"/>
<comment type="caution">
    <text evidence="1">The sequence shown here is derived from an EMBL/GenBank/DDBJ whole genome shotgun (WGS) entry which is preliminary data.</text>
</comment>
<evidence type="ECO:0000313" key="1">
    <source>
        <dbReference type="EMBL" id="MXO85571.1"/>
    </source>
</evidence>
<keyword evidence="2" id="KW-1185">Reference proteome</keyword>
<dbReference type="OrthoDB" id="281270at2"/>
<evidence type="ECO:0000313" key="2">
    <source>
        <dbReference type="Proteomes" id="UP000433104"/>
    </source>
</evidence>
<accession>A0A844ZAI1</accession>
<dbReference type="EMBL" id="WTYW01000001">
    <property type="protein sequence ID" value="MXO85571.1"/>
    <property type="molecule type" value="Genomic_DNA"/>
</dbReference>
<protein>
    <submittedName>
        <fullName evidence="1">GCN5-related N-acetyltransferase</fullName>
    </submittedName>
</protein>
<dbReference type="Proteomes" id="UP000433104">
    <property type="component" value="Unassembled WGS sequence"/>
</dbReference>
<reference evidence="1 2" key="1">
    <citation type="submission" date="2019-12" db="EMBL/GenBank/DDBJ databases">
        <title>Genomic-based taxomic classification of the family Erythrobacteraceae.</title>
        <authorList>
            <person name="Xu L."/>
        </authorList>
    </citation>
    <scope>NUCLEOTIDE SEQUENCE [LARGE SCALE GENOMIC DNA]</scope>
    <source>
        <strain evidence="1 2">MCCC 1A09962</strain>
    </source>
</reference>
<dbReference type="AlphaFoldDB" id="A0A844ZAI1"/>
<keyword evidence="1" id="KW-0808">Transferase</keyword>
<sequence length="96" mass="11393">MERQLLVEEWLQLTREAMPSAARRKRWSVRFDHCFQRILLDNAVGGRWYDHIARPAYRNASDDLLREAIRLGKAALMGKEDLADLNRKSLEWRGQR</sequence>